<feature type="domain" description="ABC3 transporter permease C-terminal" evidence="7">
    <location>
        <begin position="286"/>
        <end position="402"/>
    </location>
</feature>
<dbReference type="EMBL" id="FNQY01000011">
    <property type="protein sequence ID" value="SEA24989.1"/>
    <property type="molecule type" value="Genomic_DNA"/>
</dbReference>
<dbReference type="PANTHER" id="PTHR30572">
    <property type="entry name" value="MEMBRANE COMPONENT OF TRANSPORTER-RELATED"/>
    <property type="match status" value="1"/>
</dbReference>
<gene>
    <name evidence="9" type="ORF">SAMN05192529_111130</name>
</gene>
<dbReference type="GO" id="GO:0005886">
    <property type="term" value="C:plasma membrane"/>
    <property type="evidence" value="ECO:0007669"/>
    <property type="project" value="UniProtKB-SubCell"/>
</dbReference>
<accession>A0A1H3ZMH8</accession>
<evidence type="ECO:0000256" key="4">
    <source>
        <dbReference type="ARBA" id="ARBA00022989"/>
    </source>
</evidence>
<evidence type="ECO:0000256" key="5">
    <source>
        <dbReference type="ARBA" id="ARBA00023136"/>
    </source>
</evidence>
<feature type="domain" description="ABC3 transporter permease C-terminal" evidence="7">
    <location>
        <begin position="670"/>
        <end position="783"/>
    </location>
</feature>
<sequence>MFNLYIKPALRNFRRNKLFSVLNITGLAIGMAGAMLIGLWVYNMTRYDRFYKDESQLYILRCKGVVSGEMQTWKWVPKILGPTMIQEVPEVSAMTRYDNNWKFLFTANDKILEADQGSFADPDFFKMFGFSFVEGGPTMDWDNGNGIVITQQFAKTLFGDKAAEAVGRSIKIDSVDVLKVTGVLKDFPANTMFKSNYILSWKYGAKLGFVDSNWFNNNVQTFIKVAKGTPLAGFNRKIEGFVGRHSTNPNTAYKILAEPFSRNYLYDTQQNGEFVTGRIVLVKSMIVIGIFMLLLACFNFMNLTTAQSEQRAREVGVKKALGASRKKLMIQFLTEGLLLTLAAFIIAGALALLILPFFNHLVDMDLRPVFNLKLALALGILILATTLMAGSYPALYLSSFSPIKVLGGKFKRMSAKLNLRSVLFVVQFTISMVLIVGTIMIVENINYARSRSLGYEKDGLMFSWFSGHLDQNYLPLRNALLQSGAVSSVSKNMSPVSLSQSNGWGMSWTGSSADASNIQFLRFSSDADMVKTLGMKLIKGRDIDIYKYPADSTAMILTESAVKAMHLKQEIGTIVKDNRAEWHVVGVIKDFVIDGPFENIRPMMIEGPRSWFDVIHYRLNPAHPVQENLSTIKKVFDQYNPGFPFSYNFADQAFQKKFEQSERYRQIAVFAAGLAIFISCLGLFGLMTYMAEMRMKEIGIRKVLGASAKRLFLLLSKGFLSMLFISFIVSTPVAIYLAHVWLSKFDYRIHISVLWFVEAFCISLVIALATICGKAWKVASTSPVNSLKTE</sequence>
<dbReference type="Pfam" id="PF02687">
    <property type="entry name" value="FtsX"/>
    <property type="match status" value="2"/>
</dbReference>
<dbReference type="Proteomes" id="UP000199041">
    <property type="component" value="Unassembled WGS sequence"/>
</dbReference>
<feature type="transmembrane region" description="Helical" evidence="6">
    <location>
        <begin position="328"/>
        <end position="354"/>
    </location>
</feature>
<feature type="transmembrane region" description="Helical" evidence="6">
    <location>
        <begin position="711"/>
        <end position="737"/>
    </location>
</feature>
<dbReference type="InterPro" id="IPR003838">
    <property type="entry name" value="ABC3_permease_C"/>
</dbReference>
<organism evidence="9 10">
    <name type="scientific">Arachidicoccus rhizosphaerae</name>
    <dbReference type="NCBI Taxonomy" id="551991"/>
    <lineage>
        <taxon>Bacteria</taxon>
        <taxon>Pseudomonadati</taxon>
        <taxon>Bacteroidota</taxon>
        <taxon>Chitinophagia</taxon>
        <taxon>Chitinophagales</taxon>
        <taxon>Chitinophagaceae</taxon>
        <taxon>Arachidicoccus</taxon>
    </lineage>
</organism>
<keyword evidence="4 6" id="KW-1133">Transmembrane helix</keyword>
<keyword evidence="3 6" id="KW-0812">Transmembrane</keyword>
<feature type="transmembrane region" description="Helical" evidence="6">
    <location>
        <begin position="280"/>
        <end position="301"/>
    </location>
</feature>
<feature type="transmembrane region" description="Helical" evidence="6">
    <location>
        <begin position="374"/>
        <end position="397"/>
    </location>
</feature>
<evidence type="ECO:0000259" key="8">
    <source>
        <dbReference type="Pfam" id="PF12704"/>
    </source>
</evidence>
<feature type="domain" description="MacB-like periplasmic core" evidence="8">
    <location>
        <begin position="20"/>
        <end position="239"/>
    </location>
</feature>
<dbReference type="OrthoDB" id="5933722at2"/>
<feature type="transmembrane region" description="Helical" evidence="6">
    <location>
        <begin position="667"/>
        <end position="690"/>
    </location>
</feature>
<comment type="subcellular location">
    <subcellularLocation>
        <location evidence="1">Cell membrane</location>
        <topology evidence="1">Multi-pass membrane protein</topology>
    </subcellularLocation>
</comment>
<name>A0A1H3ZMH8_9BACT</name>
<evidence type="ECO:0000256" key="2">
    <source>
        <dbReference type="ARBA" id="ARBA00022475"/>
    </source>
</evidence>
<evidence type="ECO:0000256" key="3">
    <source>
        <dbReference type="ARBA" id="ARBA00022692"/>
    </source>
</evidence>
<dbReference type="AlphaFoldDB" id="A0A1H3ZMH8"/>
<feature type="transmembrane region" description="Helical" evidence="6">
    <location>
        <begin position="749"/>
        <end position="772"/>
    </location>
</feature>
<dbReference type="GO" id="GO:0022857">
    <property type="term" value="F:transmembrane transporter activity"/>
    <property type="evidence" value="ECO:0007669"/>
    <property type="project" value="TreeGrafter"/>
</dbReference>
<evidence type="ECO:0000259" key="7">
    <source>
        <dbReference type="Pfam" id="PF02687"/>
    </source>
</evidence>
<keyword evidence="10" id="KW-1185">Reference proteome</keyword>
<dbReference type="InterPro" id="IPR025857">
    <property type="entry name" value="MacB_PCD"/>
</dbReference>
<dbReference type="STRING" id="551991.SAMN05192529_111130"/>
<reference evidence="9 10" key="1">
    <citation type="submission" date="2016-10" db="EMBL/GenBank/DDBJ databases">
        <authorList>
            <person name="de Groot N.N."/>
        </authorList>
    </citation>
    <scope>NUCLEOTIDE SEQUENCE [LARGE SCALE GENOMIC DNA]</scope>
    <source>
        <strain evidence="9 10">Vu-144</strain>
    </source>
</reference>
<proteinExistence type="predicted"/>
<evidence type="ECO:0000256" key="1">
    <source>
        <dbReference type="ARBA" id="ARBA00004651"/>
    </source>
</evidence>
<feature type="transmembrane region" description="Helical" evidence="6">
    <location>
        <begin position="21"/>
        <end position="42"/>
    </location>
</feature>
<protein>
    <submittedName>
        <fullName evidence="9">FtsX-like permease family protein</fullName>
    </submittedName>
</protein>
<feature type="transmembrane region" description="Helical" evidence="6">
    <location>
        <begin position="417"/>
        <end position="442"/>
    </location>
</feature>
<dbReference type="PANTHER" id="PTHR30572:SF18">
    <property type="entry name" value="ABC-TYPE MACROLIDE FAMILY EXPORT SYSTEM PERMEASE COMPONENT 2"/>
    <property type="match status" value="1"/>
</dbReference>
<evidence type="ECO:0000313" key="10">
    <source>
        <dbReference type="Proteomes" id="UP000199041"/>
    </source>
</evidence>
<evidence type="ECO:0000313" key="9">
    <source>
        <dbReference type="EMBL" id="SEA24989.1"/>
    </source>
</evidence>
<keyword evidence="2" id="KW-1003">Cell membrane</keyword>
<dbReference type="Pfam" id="PF12704">
    <property type="entry name" value="MacB_PCD"/>
    <property type="match status" value="1"/>
</dbReference>
<keyword evidence="5 6" id="KW-0472">Membrane</keyword>
<evidence type="ECO:0000256" key="6">
    <source>
        <dbReference type="SAM" id="Phobius"/>
    </source>
</evidence>
<dbReference type="RefSeq" id="WP_091398103.1">
    <property type="nucleotide sequence ID" value="NZ_FNQY01000011.1"/>
</dbReference>
<dbReference type="InterPro" id="IPR050250">
    <property type="entry name" value="Macrolide_Exporter_MacB"/>
</dbReference>